<organism evidence="1">
    <name type="scientific">marine metagenome</name>
    <dbReference type="NCBI Taxonomy" id="408172"/>
    <lineage>
        <taxon>unclassified sequences</taxon>
        <taxon>metagenomes</taxon>
        <taxon>ecological metagenomes</taxon>
    </lineage>
</organism>
<reference evidence="1" key="1">
    <citation type="submission" date="2018-05" db="EMBL/GenBank/DDBJ databases">
        <authorList>
            <person name="Lanie J.A."/>
            <person name="Ng W.-L."/>
            <person name="Kazmierczak K.M."/>
            <person name="Andrzejewski T.M."/>
            <person name="Davidsen T.M."/>
            <person name="Wayne K.J."/>
            <person name="Tettelin H."/>
            <person name="Glass J.I."/>
            <person name="Rusch D."/>
            <person name="Podicherti R."/>
            <person name="Tsui H.-C.T."/>
            <person name="Winkler M.E."/>
        </authorList>
    </citation>
    <scope>NUCLEOTIDE SEQUENCE</scope>
</reference>
<name>A0A381W7C7_9ZZZZ</name>
<proteinExistence type="predicted"/>
<gene>
    <name evidence="1" type="ORF">METZ01_LOCUS101304</name>
</gene>
<feature type="non-terminal residue" evidence="1">
    <location>
        <position position="1"/>
    </location>
</feature>
<evidence type="ECO:0000313" key="1">
    <source>
        <dbReference type="EMBL" id="SVA48450.1"/>
    </source>
</evidence>
<sequence length="68" mass="7878">VLVFPGSAFSDLQDIHSEVHSMCILYNSTSHRRGQQGVATTDRKIKKRLDTGYFLWYIIYVVLHINHT</sequence>
<protein>
    <submittedName>
        <fullName evidence="1">Uncharacterized protein</fullName>
    </submittedName>
</protein>
<accession>A0A381W7C7</accession>
<dbReference type="EMBL" id="UINC01010934">
    <property type="protein sequence ID" value="SVA48450.1"/>
    <property type="molecule type" value="Genomic_DNA"/>
</dbReference>
<dbReference type="AlphaFoldDB" id="A0A381W7C7"/>